<evidence type="ECO:0000313" key="3">
    <source>
        <dbReference type="Proteomes" id="UP000034137"/>
    </source>
</evidence>
<gene>
    <name evidence="2" type="ORF">UT64_C0062G0008</name>
</gene>
<reference evidence="2 3" key="1">
    <citation type="journal article" date="2015" name="Nature">
        <title>rRNA introns, odd ribosomes, and small enigmatic genomes across a large radiation of phyla.</title>
        <authorList>
            <person name="Brown C.T."/>
            <person name="Hug L.A."/>
            <person name="Thomas B.C."/>
            <person name="Sharon I."/>
            <person name="Castelle C.J."/>
            <person name="Singh A."/>
            <person name="Wilkins M.J."/>
            <person name="Williams K.H."/>
            <person name="Banfield J.F."/>
        </authorList>
    </citation>
    <scope>NUCLEOTIDE SEQUENCE [LARGE SCALE GENOMIC DNA]</scope>
</reference>
<feature type="transmembrane region" description="Helical" evidence="1">
    <location>
        <begin position="68"/>
        <end position="92"/>
    </location>
</feature>
<evidence type="ECO:0000313" key="2">
    <source>
        <dbReference type="EMBL" id="KKR31377.1"/>
    </source>
</evidence>
<protein>
    <submittedName>
        <fullName evidence="2">Uncharacterized protein</fullName>
    </submittedName>
</protein>
<keyword evidence="1" id="KW-1133">Transmembrane helix</keyword>
<comment type="caution">
    <text evidence="2">The sequence shown here is derived from an EMBL/GenBank/DDBJ whole genome shotgun (WGS) entry which is preliminary data.</text>
</comment>
<name>A0A0G0T0K3_9BACT</name>
<dbReference type="EMBL" id="LBXO01000062">
    <property type="protein sequence ID" value="KKR31377.1"/>
    <property type="molecule type" value="Genomic_DNA"/>
</dbReference>
<proteinExistence type="predicted"/>
<organism evidence="2 3">
    <name type="scientific">Candidatus Falkowbacteria bacterium GW2011_GWF2_39_8</name>
    <dbReference type="NCBI Taxonomy" id="1618642"/>
    <lineage>
        <taxon>Bacteria</taxon>
        <taxon>Candidatus Falkowiibacteriota</taxon>
    </lineage>
</organism>
<dbReference type="AlphaFoldDB" id="A0A0G0T0K3"/>
<sequence>MKLKEETKKPKKITKAKTKQVTSIAAETRISEKKEIKINKGPLRLNEFIETNPSLWCISWALMWRAMVLCLSMYISIILLISFASLMISSIFQLSA</sequence>
<keyword evidence="1" id="KW-0472">Membrane</keyword>
<accession>A0A0G0T0K3</accession>
<dbReference type="Proteomes" id="UP000034137">
    <property type="component" value="Unassembled WGS sequence"/>
</dbReference>
<keyword evidence="1" id="KW-0812">Transmembrane</keyword>
<evidence type="ECO:0000256" key="1">
    <source>
        <dbReference type="SAM" id="Phobius"/>
    </source>
</evidence>